<protein>
    <recommendedName>
        <fullName evidence="2">DUF4139 domain-containing protein</fullName>
    </recommendedName>
</protein>
<reference evidence="3" key="1">
    <citation type="submission" date="2021-01" db="EMBL/GenBank/DDBJ databases">
        <authorList>
            <person name="Kaushik A."/>
        </authorList>
    </citation>
    <scope>NUCLEOTIDE SEQUENCE</scope>
    <source>
        <strain evidence="3">AG1-1B</strain>
    </source>
</reference>
<evidence type="ECO:0000313" key="3">
    <source>
        <dbReference type="EMBL" id="CAE6436899.1"/>
    </source>
</evidence>
<feature type="domain" description="DUF4139" evidence="2">
    <location>
        <begin position="139"/>
        <end position="285"/>
    </location>
</feature>
<accession>A0A8H3APQ8</accession>
<comment type="caution">
    <text evidence="3">The sequence shown here is derived from an EMBL/GenBank/DDBJ whole genome shotgun (WGS) entry which is preliminary data.</text>
</comment>
<dbReference type="PANTHER" id="PTHR31005:SF8">
    <property type="entry name" value="DUF4139 DOMAIN-CONTAINING PROTEIN"/>
    <property type="match status" value="1"/>
</dbReference>
<dbReference type="PANTHER" id="PTHR31005">
    <property type="entry name" value="DUF4139 DOMAIN-CONTAINING PROTEIN"/>
    <property type="match status" value="1"/>
</dbReference>
<dbReference type="InterPro" id="IPR037291">
    <property type="entry name" value="DUF4139"/>
</dbReference>
<dbReference type="InterPro" id="IPR011935">
    <property type="entry name" value="CHP02231"/>
</dbReference>
<dbReference type="Pfam" id="PF13598">
    <property type="entry name" value="DUF4139"/>
    <property type="match status" value="1"/>
</dbReference>
<organism evidence="3 4">
    <name type="scientific">Rhizoctonia solani</name>
    <dbReference type="NCBI Taxonomy" id="456999"/>
    <lineage>
        <taxon>Eukaryota</taxon>
        <taxon>Fungi</taxon>
        <taxon>Dikarya</taxon>
        <taxon>Basidiomycota</taxon>
        <taxon>Agaricomycotina</taxon>
        <taxon>Agaricomycetes</taxon>
        <taxon>Cantharellales</taxon>
        <taxon>Ceratobasidiaceae</taxon>
        <taxon>Rhizoctonia</taxon>
    </lineage>
</organism>
<dbReference type="Proteomes" id="UP000663826">
    <property type="component" value="Unassembled WGS sequence"/>
</dbReference>
<feature type="non-terminal residue" evidence="3">
    <location>
        <position position="285"/>
    </location>
</feature>
<evidence type="ECO:0000259" key="2">
    <source>
        <dbReference type="Pfam" id="PF13598"/>
    </source>
</evidence>
<sequence>SIRVDGTGTAVIFDVIYHAPSRGPSIQATATTDLRRSLEALQKERTITQEQSEFLGSYGRTLDSKNMNIEDVQRFLDMFGPRQLAVAKRIQELDAQIDKAQEELSEAQQKEFEDVRGAQRGAAVTVTVLAETDGTAELMLTYVVSNASWTPLYDVRASIAKTPEDKSTIALHYRASITQTTGENWPDVALSLSTASPQLGSAVPKITPWRIGFPSPEPVEPPMERRGAVTRSARFSKRVESYAEPEMMAMAYAAPSSMAVRKANVESTGVLNTTFGIPGRSDIPS</sequence>
<evidence type="ECO:0000313" key="4">
    <source>
        <dbReference type="Proteomes" id="UP000663826"/>
    </source>
</evidence>
<gene>
    <name evidence="3" type="ORF">RDB_LOCUS65550</name>
</gene>
<feature type="coiled-coil region" evidence="1">
    <location>
        <begin position="83"/>
        <end position="110"/>
    </location>
</feature>
<keyword evidence="1" id="KW-0175">Coiled coil</keyword>
<dbReference type="AlphaFoldDB" id="A0A8H3APQ8"/>
<dbReference type="EMBL" id="CAJMWQ010001133">
    <property type="protein sequence ID" value="CAE6436899.1"/>
    <property type="molecule type" value="Genomic_DNA"/>
</dbReference>
<evidence type="ECO:0000256" key="1">
    <source>
        <dbReference type="SAM" id="Coils"/>
    </source>
</evidence>
<feature type="non-terminal residue" evidence="3">
    <location>
        <position position="1"/>
    </location>
</feature>
<name>A0A8H3APQ8_9AGAM</name>
<proteinExistence type="predicted"/>
<dbReference type="NCBIfam" id="TIGR02231">
    <property type="entry name" value="mucoidy inhibitor MuiA family protein"/>
    <property type="match status" value="1"/>
</dbReference>